<gene>
    <name evidence="1" type="ORF">NESM_000297400</name>
</gene>
<accession>A0AAW0FA39</accession>
<comment type="caution">
    <text evidence="1">The sequence shown here is derived from an EMBL/GenBank/DDBJ whole genome shotgun (WGS) entry which is preliminary data.</text>
</comment>
<dbReference type="AlphaFoldDB" id="A0AAW0FA39"/>
<reference evidence="1 2" key="1">
    <citation type="journal article" date="2021" name="MBio">
        <title>A New Model Trypanosomatid, Novymonas esmeraldas: Genomic Perception of Its 'Candidatus Pandoraea novymonadis' Endosymbiont.</title>
        <authorList>
            <person name="Zakharova A."/>
            <person name="Saura A."/>
            <person name="Butenko A."/>
            <person name="Podesvova L."/>
            <person name="Warmusova S."/>
            <person name="Kostygov A.Y."/>
            <person name="Nenarokova A."/>
            <person name="Lukes J."/>
            <person name="Opperdoes F.R."/>
            <person name="Yurchenko V."/>
        </authorList>
    </citation>
    <scope>NUCLEOTIDE SEQUENCE [LARGE SCALE GENOMIC DNA]</scope>
    <source>
        <strain evidence="1 2">E262AT.01</strain>
    </source>
</reference>
<evidence type="ECO:0000313" key="1">
    <source>
        <dbReference type="EMBL" id="KAK7202264.1"/>
    </source>
</evidence>
<organism evidence="1 2">
    <name type="scientific">Novymonas esmeraldas</name>
    <dbReference type="NCBI Taxonomy" id="1808958"/>
    <lineage>
        <taxon>Eukaryota</taxon>
        <taxon>Discoba</taxon>
        <taxon>Euglenozoa</taxon>
        <taxon>Kinetoplastea</taxon>
        <taxon>Metakinetoplastina</taxon>
        <taxon>Trypanosomatida</taxon>
        <taxon>Trypanosomatidae</taxon>
        <taxon>Novymonas</taxon>
    </lineage>
</organism>
<protein>
    <submittedName>
        <fullName evidence="1">Uncharacterized protein</fullName>
    </submittedName>
</protein>
<sequence length="178" mass="19739">MAQHPFHGLECPRSVRNRAAVVYHSTCAKLRVPVANDVLLSAALSYALNISRMSSKCPPLSQLQRLSNEADVVAVEMLIFEYVRPRVVLVEGCLRLEFKRLTMHHSLPLRVRECVGRVAVALCDTLYATSFCLFPEAAARACLLEACAHLCVYVDSSSLPEEFSSPQVAEIRAFLSTM</sequence>
<evidence type="ECO:0000313" key="2">
    <source>
        <dbReference type="Proteomes" id="UP001430356"/>
    </source>
</evidence>
<dbReference type="Proteomes" id="UP001430356">
    <property type="component" value="Unassembled WGS sequence"/>
</dbReference>
<proteinExistence type="predicted"/>
<keyword evidence="2" id="KW-1185">Reference proteome</keyword>
<name>A0AAW0FA39_9TRYP</name>
<dbReference type="EMBL" id="JAECZO010000028">
    <property type="protein sequence ID" value="KAK7202264.1"/>
    <property type="molecule type" value="Genomic_DNA"/>
</dbReference>